<name>A0ACB9N899_BAUVA</name>
<dbReference type="Proteomes" id="UP000828941">
    <property type="component" value="Chromosome 7"/>
</dbReference>
<gene>
    <name evidence="1" type="ORF">L6164_017143</name>
</gene>
<organism evidence="1 2">
    <name type="scientific">Bauhinia variegata</name>
    <name type="common">Purple orchid tree</name>
    <name type="synonym">Phanera variegata</name>
    <dbReference type="NCBI Taxonomy" id="167791"/>
    <lineage>
        <taxon>Eukaryota</taxon>
        <taxon>Viridiplantae</taxon>
        <taxon>Streptophyta</taxon>
        <taxon>Embryophyta</taxon>
        <taxon>Tracheophyta</taxon>
        <taxon>Spermatophyta</taxon>
        <taxon>Magnoliopsida</taxon>
        <taxon>eudicotyledons</taxon>
        <taxon>Gunneridae</taxon>
        <taxon>Pentapetalae</taxon>
        <taxon>rosids</taxon>
        <taxon>fabids</taxon>
        <taxon>Fabales</taxon>
        <taxon>Fabaceae</taxon>
        <taxon>Cercidoideae</taxon>
        <taxon>Cercideae</taxon>
        <taxon>Bauhiniinae</taxon>
        <taxon>Bauhinia</taxon>
    </lineage>
</organism>
<protein>
    <submittedName>
        <fullName evidence="1">Uncharacterized protein</fullName>
    </submittedName>
</protein>
<sequence length="285" mass="32272">MNHCQQSGVRNRYFLFNWLLYKDRMKWHGIYVRKLFECSKMRTGTSSSLLVSRMEYTVSIQYTALDPGVQCATQTIVLELVGHLWDVILSDAETEDEIRSIIREPLFAAAKVGNSEFLAQLMPTYHQADLMWEIVEEDRSIIHFAVLNRHAQIFNLIHKLGAIIDVLVTFEDAEGNNLLHYAAKLAPPEQLNSISGAAFQMMHELIWFEKVKKDHEELLEKAKSWMERTANSCMLVSTVIATGVLSVAFSIPGGDNDDGIPHYFKKPAFLIFAVSDATALISTST</sequence>
<evidence type="ECO:0000313" key="2">
    <source>
        <dbReference type="Proteomes" id="UP000828941"/>
    </source>
</evidence>
<reference evidence="1 2" key="1">
    <citation type="journal article" date="2022" name="DNA Res.">
        <title>Chromosomal-level genome assembly of the orchid tree Bauhinia variegata (Leguminosae; Cercidoideae) supports the allotetraploid origin hypothesis of Bauhinia.</title>
        <authorList>
            <person name="Zhong Y."/>
            <person name="Chen Y."/>
            <person name="Zheng D."/>
            <person name="Pang J."/>
            <person name="Liu Y."/>
            <person name="Luo S."/>
            <person name="Meng S."/>
            <person name="Qian L."/>
            <person name="Wei D."/>
            <person name="Dai S."/>
            <person name="Zhou R."/>
        </authorList>
    </citation>
    <scope>NUCLEOTIDE SEQUENCE [LARGE SCALE GENOMIC DNA]</scope>
    <source>
        <strain evidence="1">BV-YZ2020</strain>
    </source>
</reference>
<keyword evidence="2" id="KW-1185">Reference proteome</keyword>
<accession>A0ACB9N899</accession>
<dbReference type="EMBL" id="CM039432">
    <property type="protein sequence ID" value="KAI4332216.1"/>
    <property type="molecule type" value="Genomic_DNA"/>
</dbReference>
<evidence type="ECO:0000313" key="1">
    <source>
        <dbReference type="EMBL" id="KAI4332216.1"/>
    </source>
</evidence>
<proteinExistence type="predicted"/>
<comment type="caution">
    <text evidence="1">The sequence shown here is derived from an EMBL/GenBank/DDBJ whole genome shotgun (WGS) entry which is preliminary data.</text>
</comment>